<dbReference type="Gene3D" id="3.30.1130.10">
    <property type="match status" value="1"/>
</dbReference>
<evidence type="ECO:0000259" key="7">
    <source>
        <dbReference type="SMART" id="SM00905"/>
    </source>
</evidence>
<organism evidence="8 9">
    <name type="scientific">Acetobacter orientalis</name>
    <dbReference type="NCBI Taxonomy" id="146474"/>
    <lineage>
        <taxon>Bacteria</taxon>
        <taxon>Pseudomonadati</taxon>
        <taxon>Pseudomonadota</taxon>
        <taxon>Alphaproteobacteria</taxon>
        <taxon>Acetobacterales</taxon>
        <taxon>Acetobacteraceae</taxon>
        <taxon>Acetobacter</taxon>
    </lineage>
</organism>
<dbReference type="GO" id="GO:0046656">
    <property type="term" value="P:folic acid biosynthetic process"/>
    <property type="evidence" value="ECO:0007669"/>
    <property type="project" value="UniProtKB-UniRule"/>
</dbReference>
<keyword evidence="5 6" id="KW-0456">Lyase</keyword>
<dbReference type="PANTHER" id="PTHR42844:SF1">
    <property type="entry name" value="DIHYDRONEOPTERIN ALDOLASE 1-RELATED"/>
    <property type="match status" value="1"/>
</dbReference>
<dbReference type="Proteomes" id="UP000194999">
    <property type="component" value="Unassembled WGS sequence"/>
</dbReference>
<dbReference type="InterPro" id="IPR006157">
    <property type="entry name" value="FolB_dom"/>
</dbReference>
<dbReference type="GO" id="GO:0004150">
    <property type="term" value="F:dihydroneopterin aldolase activity"/>
    <property type="evidence" value="ECO:0007669"/>
    <property type="project" value="UniProtKB-UniRule"/>
</dbReference>
<dbReference type="EMBL" id="JOOY01000158">
    <property type="protein sequence ID" value="OUI97348.1"/>
    <property type="molecule type" value="Genomic_DNA"/>
</dbReference>
<dbReference type="NCBIfam" id="TIGR00526">
    <property type="entry name" value="folB_dom"/>
    <property type="match status" value="1"/>
</dbReference>
<comment type="similarity">
    <text evidence="3 6">Belongs to the DHNA family.</text>
</comment>
<evidence type="ECO:0000256" key="3">
    <source>
        <dbReference type="ARBA" id="ARBA00005708"/>
    </source>
</evidence>
<dbReference type="GO" id="GO:0005737">
    <property type="term" value="C:cytoplasm"/>
    <property type="evidence" value="ECO:0007669"/>
    <property type="project" value="TreeGrafter"/>
</dbReference>
<dbReference type="RefSeq" id="WP_094756259.1">
    <property type="nucleotide sequence ID" value="NZ_JAMZAC010000003.1"/>
</dbReference>
<proteinExistence type="inferred from homology"/>
<dbReference type="SUPFAM" id="SSF55620">
    <property type="entry name" value="Tetrahydrobiopterin biosynthesis enzymes-like"/>
    <property type="match status" value="1"/>
</dbReference>
<dbReference type="PANTHER" id="PTHR42844">
    <property type="entry name" value="DIHYDRONEOPTERIN ALDOLASE 1-RELATED"/>
    <property type="match status" value="1"/>
</dbReference>
<protein>
    <recommendedName>
        <fullName evidence="6">7,8-dihydroneopterin aldolase</fullName>
        <ecNumber evidence="6">4.1.2.25</ecNumber>
    </recommendedName>
</protein>
<evidence type="ECO:0000313" key="9">
    <source>
        <dbReference type="Proteomes" id="UP000194999"/>
    </source>
</evidence>
<comment type="function">
    <text evidence="6">Catalyzes the conversion of 7,8-dihydroneopterin to 6-hydroxymethyl-7,8-dihydropterin.</text>
</comment>
<evidence type="ECO:0000256" key="2">
    <source>
        <dbReference type="ARBA" id="ARBA00005013"/>
    </source>
</evidence>
<sequence length="137" mass="15366">MTVFAPWADQPPLRCLFLNNMVVDAHIGVFPHEQGVTQRVRISVTFGVQDDDTLNVGVDDLSRTVSYEHVVLLVRQIVQEGHVRLVETLAERIAAGVLADTRVHVVRVKIEKLDVFEEIESVGVEIERRTARVVSAQ</sequence>
<comment type="caution">
    <text evidence="8">The sequence shown here is derived from an EMBL/GenBank/DDBJ whole genome shotgun (WGS) entry which is preliminary data.</text>
</comment>
<dbReference type="AlphaFoldDB" id="A0A252AZ24"/>
<dbReference type="InterPro" id="IPR006156">
    <property type="entry name" value="Dihydroneopterin_aldolase"/>
</dbReference>
<keyword evidence="4 6" id="KW-0289">Folate biosynthesis</keyword>
<accession>A0A252AZ24</accession>
<comment type="pathway">
    <text evidence="2 6">Cofactor biosynthesis; tetrahydrofolate biosynthesis; 2-amino-4-hydroxy-6-hydroxymethyl-7,8-dihydropteridine diphosphate from 7,8-dihydroneopterin triphosphate: step 3/4.</text>
</comment>
<dbReference type="NCBIfam" id="TIGR00525">
    <property type="entry name" value="folB"/>
    <property type="match status" value="1"/>
</dbReference>
<evidence type="ECO:0000313" key="8">
    <source>
        <dbReference type="EMBL" id="OUI97348.1"/>
    </source>
</evidence>
<evidence type="ECO:0000256" key="4">
    <source>
        <dbReference type="ARBA" id="ARBA00022909"/>
    </source>
</evidence>
<dbReference type="SMART" id="SM00905">
    <property type="entry name" value="FolB"/>
    <property type="match status" value="1"/>
</dbReference>
<dbReference type="InterPro" id="IPR043133">
    <property type="entry name" value="GTP-CH-I_C/QueF"/>
</dbReference>
<evidence type="ECO:0000256" key="5">
    <source>
        <dbReference type="ARBA" id="ARBA00023239"/>
    </source>
</evidence>
<gene>
    <name evidence="8" type="ORF">HK15_03735</name>
</gene>
<evidence type="ECO:0000256" key="1">
    <source>
        <dbReference type="ARBA" id="ARBA00001353"/>
    </source>
</evidence>
<dbReference type="Pfam" id="PF02152">
    <property type="entry name" value="FolB"/>
    <property type="match status" value="1"/>
</dbReference>
<comment type="catalytic activity">
    <reaction evidence="1 6">
        <text>7,8-dihydroneopterin = 6-hydroxymethyl-7,8-dihydropterin + glycolaldehyde</text>
        <dbReference type="Rhea" id="RHEA:10540"/>
        <dbReference type="ChEBI" id="CHEBI:17001"/>
        <dbReference type="ChEBI" id="CHEBI:17071"/>
        <dbReference type="ChEBI" id="CHEBI:44841"/>
        <dbReference type="EC" id="4.1.2.25"/>
    </reaction>
</comment>
<reference evidence="8 9" key="1">
    <citation type="submission" date="2014-06" db="EMBL/GenBank/DDBJ databases">
        <authorList>
            <person name="Ju J."/>
            <person name="Zhang J."/>
        </authorList>
    </citation>
    <scope>NUCLEOTIDE SEQUENCE [LARGE SCALE GENOMIC DNA]</scope>
    <source>
        <strain evidence="8">DmW_048</strain>
    </source>
</reference>
<feature type="domain" description="Dihydroneopterin aldolase/epimerase" evidence="7">
    <location>
        <begin position="16"/>
        <end position="128"/>
    </location>
</feature>
<name>A0A252AZ24_9PROT</name>
<dbReference type="GO" id="GO:0046654">
    <property type="term" value="P:tetrahydrofolate biosynthetic process"/>
    <property type="evidence" value="ECO:0007669"/>
    <property type="project" value="UniProtKB-UniRule"/>
</dbReference>
<dbReference type="UniPathway" id="UPA00077">
    <property type="reaction ID" value="UER00154"/>
</dbReference>
<evidence type="ECO:0000256" key="6">
    <source>
        <dbReference type="RuleBase" id="RU362079"/>
    </source>
</evidence>
<dbReference type="EC" id="4.1.2.25" evidence="6"/>